<evidence type="ECO:0000256" key="11">
    <source>
        <dbReference type="SAM" id="SignalP"/>
    </source>
</evidence>
<name>U7USN7_9FIRM</name>
<evidence type="ECO:0000313" key="13">
    <source>
        <dbReference type="Proteomes" id="UP000017090"/>
    </source>
</evidence>
<dbReference type="InterPro" id="IPR001757">
    <property type="entry name" value="P_typ_ATPase"/>
</dbReference>
<dbReference type="SFLD" id="SFLDG00002">
    <property type="entry name" value="C1.7:_P-type_atpase_like"/>
    <property type="match status" value="1"/>
</dbReference>
<dbReference type="Proteomes" id="UP000017090">
    <property type="component" value="Unassembled WGS sequence"/>
</dbReference>
<dbReference type="SFLD" id="SFLDF00027">
    <property type="entry name" value="p-type_atpase"/>
    <property type="match status" value="1"/>
</dbReference>
<feature type="chain" id="PRO_5039272284" description="Cd(2+)-exporting ATPase" evidence="11">
    <location>
        <begin position="20"/>
        <end position="345"/>
    </location>
</feature>
<evidence type="ECO:0000256" key="1">
    <source>
        <dbReference type="ARBA" id="ARBA00004370"/>
    </source>
</evidence>
<evidence type="ECO:0000256" key="2">
    <source>
        <dbReference type="ARBA" id="ARBA00006024"/>
    </source>
</evidence>
<dbReference type="AlphaFoldDB" id="U7USN7"/>
<dbReference type="Pfam" id="PF00702">
    <property type="entry name" value="Hydrolase"/>
    <property type="match status" value="1"/>
</dbReference>
<evidence type="ECO:0000313" key="12">
    <source>
        <dbReference type="EMBL" id="ERT62291.1"/>
    </source>
</evidence>
<dbReference type="InterPro" id="IPR018303">
    <property type="entry name" value="ATPase_P-typ_P_site"/>
</dbReference>
<dbReference type="SUPFAM" id="SSF56784">
    <property type="entry name" value="HAD-like"/>
    <property type="match status" value="1"/>
</dbReference>
<organism evidence="12 13">
    <name type="scientific">Megasphaera vaginalis</name>
    <name type="common">ex Srinivasan et al. 2021</name>
    <dbReference type="NCBI Taxonomy" id="1111454"/>
    <lineage>
        <taxon>Bacteria</taxon>
        <taxon>Bacillati</taxon>
        <taxon>Bacillota</taxon>
        <taxon>Negativicutes</taxon>
        <taxon>Veillonellales</taxon>
        <taxon>Veillonellaceae</taxon>
        <taxon>Megasphaera</taxon>
    </lineage>
</organism>
<dbReference type="Gene3D" id="3.40.50.1000">
    <property type="entry name" value="HAD superfamily/HAD-like"/>
    <property type="match status" value="1"/>
</dbReference>
<evidence type="ECO:0000256" key="4">
    <source>
        <dbReference type="ARBA" id="ARBA00022692"/>
    </source>
</evidence>
<keyword evidence="11" id="KW-0732">Signal</keyword>
<accession>U7USN7</accession>
<comment type="subcellular location">
    <subcellularLocation>
        <location evidence="1">Membrane</location>
    </subcellularLocation>
</comment>
<comment type="caution">
    <text evidence="12">The sequence shown here is derived from an EMBL/GenBank/DDBJ whole genome shotgun (WGS) entry which is preliminary data.</text>
</comment>
<keyword evidence="13" id="KW-1185">Reference proteome</keyword>
<sequence>MVISCPCALVISIPLAFSAAIGAAAKGGILFKGAAALERLHEVKTVIFDKTGTLTEGRFSVQRVCAAGRFTEAAVLAAAGAVEQGSQHPLAKGIVVAATAGGRTLSPALRSREFAGEGVVAIVDGHSVACGSLRLLQRLGTAVPSVAAAGAAVIFVVVDGEYAGHIILTDTVKDDAAAAVNGIKKLGLYTAMVTGDRAAAAGAVAGTLGIDQALADCLPQDKVAALSSLRQERGAVLFVGDGINDGPVLSGADVGGAMGSGADIAVDAADVIYMHGAVSAVLRSLLLSRQTLAVVRQNVVFALGVKGLVMLAGLAGFASMWGAVFADSGVAALCIANSVRILYQT</sequence>
<dbReference type="PATRIC" id="fig|1111454.3.peg.218"/>
<keyword evidence="7 10" id="KW-0472">Membrane</keyword>
<comment type="similarity">
    <text evidence="2">Belongs to the cation transport ATPase (P-type) (TC 3.A.3) family. Type IB subfamily.</text>
</comment>
<evidence type="ECO:0000256" key="9">
    <source>
        <dbReference type="ARBA" id="ARBA00049338"/>
    </source>
</evidence>
<dbReference type="InterPro" id="IPR023299">
    <property type="entry name" value="ATPase_P-typ_cyto_dom_N"/>
</dbReference>
<evidence type="ECO:0000256" key="8">
    <source>
        <dbReference type="ARBA" id="ARBA00039103"/>
    </source>
</evidence>
<dbReference type="eggNOG" id="COG2217">
    <property type="taxonomic scope" value="Bacteria"/>
</dbReference>
<evidence type="ECO:0000256" key="10">
    <source>
        <dbReference type="SAM" id="Phobius"/>
    </source>
</evidence>
<dbReference type="PROSITE" id="PS00154">
    <property type="entry name" value="ATPASE_E1_E2"/>
    <property type="match status" value="1"/>
</dbReference>
<keyword evidence="5" id="KW-1278">Translocase</keyword>
<keyword evidence="4 10" id="KW-0812">Transmembrane</keyword>
<dbReference type="NCBIfam" id="TIGR01494">
    <property type="entry name" value="ATPase_P-type"/>
    <property type="match status" value="1"/>
</dbReference>
<keyword evidence="3" id="KW-0104">Cadmium</keyword>
<comment type="catalytic activity">
    <reaction evidence="9">
        <text>Cd(2+)(in) + ATP + H2O = Cd(2+)(out) + ADP + phosphate + H(+)</text>
        <dbReference type="Rhea" id="RHEA:12132"/>
        <dbReference type="ChEBI" id="CHEBI:15377"/>
        <dbReference type="ChEBI" id="CHEBI:15378"/>
        <dbReference type="ChEBI" id="CHEBI:30616"/>
        <dbReference type="ChEBI" id="CHEBI:43474"/>
        <dbReference type="ChEBI" id="CHEBI:48775"/>
        <dbReference type="ChEBI" id="CHEBI:456216"/>
        <dbReference type="EC" id="7.2.2.21"/>
    </reaction>
</comment>
<dbReference type="InterPro" id="IPR051014">
    <property type="entry name" value="Cation_Transport_ATPase_IB"/>
</dbReference>
<reference evidence="12 13" key="1">
    <citation type="submission" date="2013-09" db="EMBL/GenBank/DDBJ databases">
        <authorList>
            <person name="Durkin A.S."/>
            <person name="Haft D.R."/>
            <person name="McCorrison J."/>
            <person name="Torralba M."/>
            <person name="Gillis M."/>
            <person name="Haft D.H."/>
            <person name="Methe B."/>
            <person name="Sutton G."/>
            <person name="Nelson K.E."/>
        </authorList>
    </citation>
    <scope>NUCLEOTIDE SEQUENCE [LARGE SCALE GENOMIC DNA]</scope>
    <source>
        <strain evidence="12 13">BV3C16-1</strain>
    </source>
</reference>
<dbReference type="GO" id="GO:0016887">
    <property type="term" value="F:ATP hydrolysis activity"/>
    <property type="evidence" value="ECO:0007669"/>
    <property type="project" value="InterPro"/>
</dbReference>
<evidence type="ECO:0000256" key="5">
    <source>
        <dbReference type="ARBA" id="ARBA00022967"/>
    </source>
</evidence>
<gene>
    <name evidence="12" type="ORF">HMPREF1250_0553</name>
</gene>
<dbReference type="GO" id="GO:0005524">
    <property type="term" value="F:ATP binding"/>
    <property type="evidence" value="ECO:0007669"/>
    <property type="project" value="InterPro"/>
</dbReference>
<dbReference type="InterPro" id="IPR023214">
    <property type="entry name" value="HAD_sf"/>
</dbReference>
<evidence type="ECO:0000256" key="3">
    <source>
        <dbReference type="ARBA" id="ARBA00022539"/>
    </source>
</evidence>
<dbReference type="PROSITE" id="PS01229">
    <property type="entry name" value="COF_2"/>
    <property type="match status" value="1"/>
</dbReference>
<evidence type="ECO:0000256" key="7">
    <source>
        <dbReference type="ARBA" id="ARBA00023136"/>
    </source>
</evidence>
<feature type="transmembrane region" description="Helical" evidence="10">
    <location>
        <begin position="299"/>
        <end position="318"/>
    </location>
</feature>
<dbReference type="PRINTS" id="PR00120">
    <property type="entry name" value="HATPASE"/>
</dbReference>
<dbReference type="PANTHER" id="PTHR48085">
    <property type="entry name" value="CADMIUM/ZINC-TRANSPORTING ATPASE HMA2-RELATED"/>
    <property type="match status" value="1"/>
</dbReference>
<dbReference type="STRING" id="1111454.HMPREF1250_0553"/>
<dbReference type="GO" id="GO:0008551">
    <property type="term" value="F:P-type cadmium transporter activity"/>
    <property type="evidence" value="ECO:0007669"/>
    <property type="project" value="UniProtKB-EC"/>
</dbReference>
<dbReference type="GO" id="GO:0016020">
    <property type="term" value="C:membrane"/>
    <property type="evidence" value="ECO:0007669"/>
    <property type="project" value="UniProtKB-SubCell"/>
</dbReference>
<dbReference type="InterPro" id="IPR036412">
    <property type="entry name" value="HAD-like_sf"/>
</dbReference>
<keyword evidence="6 10" id="KW-1133">Transmembrane helix</keyword>
<keyword evidence="12" id="KW-0378">Hydrolase</keyword>
<dbReference type="EC" id="7.2.2.21" evidence="8"/>
<dbReference type="InterPro" id="IPR044492">
    <property type="entry name" value="P_typ_ATPase_HD_dom"/>
</dbReference>
<dbReference type="PANTHER" id="PTHR48085:SF5">
    <property type="entry name" value="CADMIUM_ZINC-TRANSPORTING ATPASE HMA4-RELATED"/>
    <property type="match status" value="1"/>
</dbReference>
<dbReference type="EMBL" id="AWXA01000006">
    <property type="protein sequence ID" value="ERT62291.1"/>
    <property type="molecule type" value="Genomic_DNA"/>
</dbReference>
<proteinExistence type="inferred from homology"/>
<dbReference type="PRINTS" id="PR00119">
    <property type="entry name" value="CATATPASE"/>
</dbReference>
<feature type="signal peptide" evidence="11">
    <location>
        <begin position="1"/>
        <end position="19"/>
    </location>
</feature>
<evidence type="ECO:0000256" key="6">
    <source>
        <dbReference type="ARBA" id="ARBA00022989"/>
    </source>
</evidence>
<dbReference type="Gene3D" id="3.40.1110.10">
    <property type="entry name" value="Calcium-transporting ATPase, cytoplasmic domain N"/>
    <property type="match status" value="1"/>
</dbReference>
<dbReference type="SFLD" id="SFLDS00003">
    <property type="entry name" value="Haloacid_Dehalogenase"/>
    <property type="match status" value="1"/>
</dbReference>
<protein>
    <recommendedName>
        <fullName evidence="8">Cd(2+)-exporting ATPase</fullName>
        <ecNumber evidence="8">7.2.2.21</ecNumber>
    </recommendedName>
</protein>